<dbReference type="InterPro" id="IPR020846">
    <property type="entry name" value="MFS_dom"/>
</dbReference>
<feature type="transmembrane region" description="Helical" evidence="8">
    <location>
        <begin position="492"/>
        <end position="510"/>
    </location>
</feature>
<comment type="subcellular location">
    <subcellularLocation>
        <location evidence="1">Membrane</location>
        <topology evidence="1">Multi-pass membrane protein</topology>
    </subcellularLocation>
</comment>
<dbReference type="InterPro" id="IPR050360">
    <property type="entry name" value="MFS_Sugar_Transporters"/>
</dbReference>
<feature type="transmembrane region" description="Helical" evidence="8">
    <location>
        <begin position="390"/>
        <end position="410"/>
    </location>
</feature>
<feature type="transmembrane region" description="Helical" evidence="8">
    <location>
        <begin position="244"/>
        <end position="265"/>
    </location>
</feature>
<evidence type="ECO:0000313" key="10">
    <source>
        <dbReference type="EMBL" id="KIW52500.1"/>
    </source>
</evidence>
<feature type="transmembrane region" description="Helical" evidence="8">
    <location>
        <begin position="327"/>
        <end position="350"/>
    </location>
</feature>
<evidence type="ECO:0000256" key="8">
    <source>
        <dbReference type="SAM" id="Phobius"/>
    </source>
</evidence>
<protein>
    <recommendedName>
        <fullName evidence="9">Major facilitator superfamily (MFS) profile domain-containing protein</fullName>
    </recommendedName>
</protein>
<gene>
    <name evidence="10" type="ORF">PV05_08132</name>
</gene>
<dbReference type="FunFam" id="1.20.1250.20:FF:000078">
    <property type="entry name" value="MFS maltose transporter, putative"/>
    <property type="match status" value="1"/>
</dbReference>
<dbReference type="PANTHER" id="PTHR48022">
    <property type="entry name" value="PLASTIDIC GLUCOSE TRANSPORTER 4"/>
    <property type="match status" value="1"/>
</dbReference>
<evidence type="ECO:0000256" key="4">
    <source>
        <dbReference type="ARBA" id="ARBA00022692"/>
    </source>
</evidence>
<dbReference type="NCBIfam" id="TIGR00879">
    <property type="entry name" value="SP"/>
    <property type="match status" value="1"/>
</dbReference>
<evidence type="ECO:0000313" key="11">
    <source>
        <dbReference type="Proteomes" id="UP000054342"/>
    </source>
</evidence>
<comment type="similarity">
    <text evidence="2 7">Belongs to the major facilitator superfamily. Sugar transporter (TC 2.A.1.1) family.</text>
</comment>
<dbReference type="InterPro" id="IPR036259">
    <property type="entry name" value="MFS_trans_sf"/>
</dbReference>
<reference evidence="10 11" key="1">
    <citation type="submission" date="2015-01" db="EMBL/GenBank/DDBJ databases">
        <title>The Genome Sequence of Exophiala xenobiotica CBS118157.</title>
        <authorList>
            <consortium name="The Broad Institute Genomics Platform"/>
            <person name="Cuomo C."/>
            <person name="de Hoog S."/>
            <person name="Gorbushina A."/>
            <person name="Stielow B."/>
            <person name="Teixiera M."/>
            <person name="Abouelleil A."/>
            <person name="Chapman S.B."/>
            <person name="Priest M."/>
            <person name="Young S.K."/>
            <person name="Wortman J."/>
            <person name="Nusbaum C."/>
            <person name="Birren B."/>
        </authorList>
    </citation>
    <scope>NUCLEOTIDE SEQUENCE [LARGE SCALE GENOMIC DNA]</scope>
    <source>
        <strain evidence="10 11">CBS 118157</strain>
    </source>
</reference>
<dbReference type="Pfam" id="PF00083">
    <property type="entry name" value="Sugar_tr"/>
    <property type="match status" value="1"/>
</dbReference>
<sequence length="561" mass="62481">MQQPEKAIDEHVELAREELEIYGDLEVPSFFREQSWDLSRLTASAQAAINHEHSLTFRQAVRQYPWAIFFSVGISTTLVMEGYDTGLINSFFGLPQFRQKFGKQLPDGDYQLSAAWQSAISSMASVGGIFGLLFAGQVVDRIGYRWTMFIGLFWLSASIFLTFFAQNVGMLFAGNMLCGVPWGMFQSVASSYATDVAPLTLRPLMTSYISLCWAMGQFISTGVLRSLLSRQDQWAYKLPFAIQWIWPIPLGLITFFAPESPWWLVRKGRMETARKALRRLGSNTVTDSHLDNGVALMYLTNEHEKEIERGTTYLELFKGVNLRRTEVAVGAWICQVTCGNWFGGNVTYFMEQAGATAYTAFAFGLGMNAVSCIGTIASWFLTPRVGRRPMYLWGLVGMLMTLLAVGFMGIPSHPTAGIQWASGGVLIVNMLLYFLTVGPVCFTIVPEVPTVRLRNKTVAVARAAYNIVGIGASFLNPAILNPGAWDLKQKGGFVWSAFAIISVVWVFFRLPETKGRTPIELDALFERKVKTRDFKTANVDTMIVAEVPVARAHDAITHDKA</sequence>
<feature type="transmembrane region" description="Helical" evidence="8">
    <location>
        <begin position="114"/>
        <end position="134"/>
    </location>
</feature>
<keyword evidence="5 8" id="KW-1133">Transmembrane helix</keyword>
<dbReference type="HOGENOM" id="CLU_001265_11_5_1"/>
<dbReference type="AlphaFoldDB" id="A0A0D2ECY1"/>
<dbReference type="GO" id="GO:0016020">
    <property type="term" value="C:membrane"/>
    <property type="evidence" value="ECO:0007669"/>
    <property type="project" value="UniProtKB-SubCell"/>
</dbReference>
<keyword evidence="6 8" id="KW-0472">Membrane</keyword>
<keyword evidence="4 8" id="KW-0812">Transmembrane</keyword>
<dbReference type="PROSITE" id="PS50850">
    <property type="entry name" value="MFS"/>
    <property type="match status" value="1"/>
</dbReference>
<dbReference type="RefSeq" id="XP_013313084.1">
    <property type="nucleotide sequence ID" value="XM_013457630.1"/>
</dbReference>
<feature type="transmembrane region" description="Helical" evidence="8">
    <location>
        <begin position="171"/>
        <end position="193"/>
    </location>
</feature>
<evidence type="ECO:0000259" key="9">
    <source>
        <dbReference type="PROSITE" id="PS50850"/>
    </source>
</evidence>
<feature type="transmembrane region" description="Helical" evidence="8">
    <location>
        <begin position="356"/>
        <end position="381"/>
    </location>
</feature>
<feature type="transmembrane region" description="Helical" evidence="8">
    <location>
        <begin position="457"/>
        <end position="480"/>
    </location>
</feature>
<dbReference type="SUPFAM" id="SSF103473">
    <property type="entry name" value="MFS general substrate transporter"/>
    <property type="match status" value="1"/>
</dbReference>
<evidence type="ECO:0000256" key="7">
    <source>
        <dbReference type="RuleBase" id="RU003346"/>
    </source>
</evidence>
<dbReference type="PANTHER" id="PTHR48022:SF5">
    <property type="entry name" value="ALPHA-GLUCOSIDES PERMEASE MPH2-RELATED"/>
    <property type="match status" value="1"/>
</dbReference>
<keyword evidence="11" id="KW-1185">Reference proteome</keyword>
<keyword evidence="3 7" id="KW-0813">Transport</keyword>
<evidence type="ECO:0000256" key="5">
    <source>
        <dbReference type="ARBA" id="ARBA00022989"/>
    </source>
</evidence>
<dbReference type="InterPro" id="IPR003663">
    <property type="entry name" value="Sugar/inositol_transpt"/>
</dbReference>
<evidence type="ECO:0000256" key="1">
    <source>
        <dbReference type="ARBA" id="ARBA00004141"/>
    </source>
</evidence>
<accession>A0A0D2ECY1</accession>
<feature type="transmembrane region" description="Helical" evidence="8">
    <location>
        <begin position="422"/>
        <end position="445"/>
    </location>
</feature>
<feature type="domain" description="Major facilitator superfamily (MFS) profile" evidence="9">
    <location>
        <begin position="70"/>
        <end position="514"/>
    </location>
</feature>
<dbReference type="GeneID" id="25330040"/>
<evidence type="ECO:0000256" key="6">
    <source>
        <dbReference type="ARBA" id="ARBA00023136"/>
    </source>
</evidence>
<organism evidence="10 11">
    <name type="scientific">Exophiala xenobiotica</name>
    <dbReference type="NCBI Taxonomy" id="348802"/>
    <lineage>
        <taxon>Eukaryota</taxon>
        <taxon>Fungi</taxon>
        <taxon>Dikarya</taxon>
        <taxon>Ascomycota</taxon>
        <taxon>Pezizomycotina</taxon>
        <taxon>Eurotiomycetes</taxon>
        <taxon>Chaetothyriomycetidae</taxon>
        <taxon>Chaetothyriales</taxon>
        <taxon>Herpotrichiellaceae</taxon>
        <taxon>Exophiala</taxon>
    </lineage>
</organism>
<feature type="transmembrane region" description="Helical" evidence="8">
    <location>
        <begin position="146"/>
        <end position="165"/>
    </location>
</feature>
<evidence type="ECO:0000256" key="2">
    <source>
        <dbReference type="ARBA" id="ARBA00010992"/>
    </source>
</evidence>
<proteinExistence type="inferred from homology"/>
<dbReference type="GO" id="GO:0005351">
    <property type="term" value="F:carbohydrate:proton symporter activity"/>
    <property type="evidence" value="ECO:0007669"/>
    <property type="project" value="TreeGrafter"/>
</dbReference>
<evidence type="ECO:0000256" key="3">
    <source>
        <dbReference type="ARBA" id="ARBA00022448"/>
    </source>
</evidence>
<feature type="transmembrane region" description="Helical" evidence="8">
    <location>
        <begin position="205"/>
        <end position="224"/>
    </location>
</feature>
<feature type="transmembrane region" description="Helical" evidence="8">
    <location>
        <begin position="64"/>
        <end position="83"/>
    </location>
</feature>
<dbReference type="Proteomes" id="UP000054342">
    <property type="component" value="Unassembled WGS sequence"/>
</dbReference>
<dbReference type="EMBL" id="KN847321">
    <property type="protein sequence ID" value="KIW52500.1"/>
    <property type="molecule type" value="Genomic_DNA"/>
</dbReference>
<name>A0A0D2ECY1_9EURO</name>
<dbReference type="Gene3D" id="1.20.1250.20">
    <property type="entry name" value="MFS general substrate transporter like domains"/>
    <property type="match status" value="1"/>
</dbReference>
<dbReference type="InterPro" id="IPR005828">
    <property type="entry name" value="MFS_sugar_transport-like"/>
</dbReference>
<dbReference type="OrthoDB" id="6612291at2759"/>